<evidence type="ECO:0000313" key="4">
    <source>
        <dbReference type="Proteomes" id="UP000664628"/>
    </source>
</evidence>
<feature type="domain" description="Transposase IS4-like" evidence="1">
    <location>
        <begin position="96"/>
        <end position="243"/>
    </location>
</feature>
<dbReference type="InterPro" id="IPR002559">
    <property type="entry name" value="Transposase_11"/>
</dbReference>
<evidence type="ECO:0000313" key="3">
    <source>
        <dbReference type="EMBL" id="MBO0947618.1"/>
    </source>
</evidence>
<proteinExistence type="predicted"/>
<reference evidence="3 4" key="1">
    <citation type="submission" date="2021-03" db="EMBL/GenBank/DDBJ databases">
        <title>Fibrella sp. HMF5405 genome sequencing and assembly.</title>
        <authorList>
            <person name="Kang H."/>
            <person name="Kim H."/>
            <person name="Bae S."/>
            <person name="Joh K."/>
        </authorList>
    </citation>
    <scope>NUCLEOTIDE SEQUENCE [LARGE SCALE GENOMIC DNA]</scope>
    <source>
        <strain evidence="3 4">HMF5405</strain>
    </source>
</reference>
<dbReference type="RefSeq" id="WP_207327526.1">
    <property type="nucleotide sequence ID" value="NZ_JAFMYW010000001.1"/>
</dbReference>
<name>A0ABS3JC82_9BACT</name>
<sequence>MTKQWMPLTDPQWDQSAGAPVFNLKRKRKHDLRQILDAILWLLRTGCQWRNLPSEWPHWQAVYYYFDQWKHQQLLAQINAALNEEDRIRTGKEPLPSPGCADSQSVKLHPMIWKDRGLDANKRVNGRKRLFLVDTQGRVWVVLVHTANGADGPAATALIGDLLWRTGERLEKVFGDQAYNGVFAQALGERGIDFEKASRPESAQGFVPVAKRWVVERTIAWRNFFRRIVKDYEYTVASSVSWLYLANIQIMLQRIDHQYQTLFPNTF</sequence>
<evidence type="ECO:0000259" key="2">
    <source>
        <dbReference type="Pfam" id="PF13340"/>
    </source>
</evidence>
<gene>
    <name evidence="3" type="ORF">J2I46_03440</name>
</gene>
<dbReference type="PANTHER" id="PTHR30007:SF0">
    <property type="entry name" value="TRANSPOSASE"/>
    <property type="match status" value="1"/>
</dbReference>
<feature type="domain" description="Insertion element IS402-like" evidence="2">
    <location>
        <begin position="8"/>
        <end position="78"/>
    </location>
</feature>
<dbReference type="Pfam" id="PF13340">
    <property type="entry name" value="DUF4096"/>
    <property type="match status" value="1"/>
</dbReference>
<dbReference type="PANTHER" id="PTHR30007">
    <property type="entry name" value="PHP DOMAIN PROTEIN"/>
    <property type="match status" value="1"/>
</dbReference>
<dbReference type="EMBL" id="JAFMYW010000001">
    <property type="protein sequence ID" value="MBO0947618.1"/>
    <property type="molecule type" value="Genomic_DNA"/>
</dbReference>
<protein>
    <submittedName>
        <fullName evidence="3">IS5 family transposase</fullName>
    </submittedName>
</protein>
<accession>A0ABS3JC82</accession>
<comment type="caution">
    <text evidence="3">The sequence shown here is derived from an EMBL/GenBank/DDBJ whole genome shotgun (WGS) entry which is preliminary data.</text>
</comment>
<organism evidence="3 4">
    <name type="scientific">Fibrella forsythiae</name>
    <dbReference type="NCBI Taxonomy" id="2817061"/>
    <lineage>
        <taxon>Bacteria</taxon>
        <taxon>Pseudomonadati</taxon>
        <taxon>Bacteroidota</taxon>
        <taxon>Cytophagia</taxon>
        <taxon>Cytophagales</taxon>
        <taxon>Spirosomataceae</taxon>
        <taxon>Fibrella</taxon>
    </lineage>
</organism>
<dbReference type="Proteomes" id="UP000664628">
    <property type="component" value="Unassembled WGS sequence"/>
</dbReference>
<evidence type="ECO:0000259" key="1">
    <source>
        <dbReference type="Pfam" id="PF01609"/>
    </source>
</evidence>
<dbReference type="NCBIfam" id="NF033580">
    <property type="entry name" value="transpos_IS5_3"/>
    <property type="match status" value="1"/>
</dbReference>
<keyword evidence="4" id="KW-1185">Reference proteome</keyword>
<dbReference type="InterPro" id="IPR025161">
    <property type="entry name" value="IS402-like_dom"/>
</dbReference>
<dbReference type="Pfam" id="PF01609">
    <property type="entry name" value="DDE_Tnp_1"/>
    <property type="match status" value="1"/>
</dbReference>